<feature type="compositionally biased region" description="Basic and acidic residues" evidence="5">
    <location>
        <begin position="1"/>
        <end position="15"/>
    </location>
</feature>
<feature type="transmembrane region" description="Helical" evidence="6">
    <location>
        <begin position="44"/>
        <end position="63"/>
    </location>
</feature>
<keyword evidence="3 6" id="KW-1133">Transmembrane helix</keyword>
<keyword evidence="2 6" id="KW-0812">Transmembrane</keyword>
<evidence type="ECO:0000256" key="4">
    <source>
        <dbReference type="ARBA" id="ARBA00023136"/>
    </source>
</evidence>
<dbReference type="Gene3D" id="1.20.1560.10">
    <property type="entry name" value="ABC transporter type 1, transmembrane domain"/>
    <property type="match status" value="1"/>
</dbReference>
<protein>
    <recommendedName>
        <fullName evidence="9">ABC transmembrane type-1 domain-containing protein</fullName>
    </recommendedName>
</protein>
<dbReference type="InterPro" id="IPR036640">
    <property type="entry name" value="ABC1_TM_sf"/>
</dbReference>
<dbReference type="Proteomes" id="UP000828251">
    <property type="component" value="Unassembled WGS sequence"/>
</dbReference>
<evidence type="ECO:0000256" key="5">
    <source>
        <dbReference type="SAM" id="MobiDB-lite"/>
    </source>
</evidence>
<dbReference type="InterPro" id="IPR039421">
    <property type="entry name" value="Type_1_exporter"/>
</dbReference>
<dbReference type="PANTHER" id="PTHR24222">
    <property type="entry name" value="ABC TRANSPORTER B FAMILY"/>
    <property type="match status" value="1"/>
</dbReference>
<dbReference type="AlphaFoldDB" id="A0A9D3UNK4"/>
<evidence type="ECO:0000256" key="2">
    <source>
        <dbReference type="ARBA" id="ARBA00022692"/>
    </source>
</evidence>
<evidence type="ECO:0000256" key="1">
    <source>
        <dbReference type="ARBA" id="ARBA00004141"/>
    </source>
</evidence>
<evidence type="ECO:0000313" key="7">
    <source>
        <dbReference type="EMBL" id="KAH1048426.1"/>
    </source>
</evidence>
<evidence type="ECO:0008006" key="9">
    <source>
        <dbReference type="Google" id="ProtNLM"/>
    </source>
</evidence>
<proteinExistence type="predicted"/>
<evidence type="ECO:0000313" key="8">
    <source>
        <dbReference type="Proteomes" id="UP000828251"/>
    </source>
</evidence>
<dbReference type="EMBL" id="JAIQCV010000011">
    <property type="protein sequence ID" value="KAH1048426.1"/>
    <property type="molecule type" value="Genomic_DNA"/>
</dbReference>
<dbReference type="OrthoDB" id="6500128at2759"/>
<sequence>MKRDEAADKEEDKYKNNGSNKKKKTSADDQKVPFYKLFPFADRLYMFFVTVLGIIAAVANGLTQPFMTLIFGQMINSFSGADQSGVVKAVSKVENTTFFLLELFSSKWLLL</sequence>
<dbReference type="GO" id="GO:0005886">
    <property type="term" value="C:plasma membrane"/>
    <property type="evidence" value="ECO:0007669"/>
    <property type="project" value="TreeGrafter"/>
</dbReference>
<feature type="region of interest" description="Disordered" evidence="5">
    <location>
        <begin position="1"/>
        <end position="28"/>
    </location>
</feature>
<comment type="subcellular location">
    <subcellularLocation>
        <location evidence="1">Membrane</location>
        <topology evidence="1">Multi-pass membrane protein</topology>
    </subcellularLocation>
</comment>
<organism evidence="7 8">
    <name type="scientific">Gossypium stocksii</name>
    <dbReference type="NCBI Taxonomy" id="47602"/>
    <lineage>
        <taxon>Eukaryota</taxon>
        <taxon>Viridiplantae</taxon>
        <taxon>Streptophyta</taxon>
        <taxon>Embryophyta</taxon>
        <taxon>Tracheophyta</taxon>
        <taxon>Spermatophyta</taxon>
        <taxon>Magnoliopsida</taxon>
        <taxon>eudicotyledons</taxon>
        <taxon>Gunneridae</taxon>
        <taxon>Pentapetalae</taxon>
        <taxon>rosids</taxon>
        <taxon>malvids</taxon>
        <taxon>Malvales</taxon>
        <taxon>Malvaceae</taxon>
        <taxon>Malvoideae</taxon>
        <taxon>Gossypium</taxon>
    </lineage>
</organism>
<dbReference type="GO" id="GO:0042626">
    <property type="term" value="F:ATPase-coupled transmembrane transporter activity"/>
    <property type="evidence" value="ECO:0007669"/>
    <property type="project" value="TreeGrafter"/>
</dbReference>
<evidence type="ECO:0000256" key="6">
    <source>
        <dbReference type="SAM" id="Phobius"/>
    </source>
</evidence>
<accession>A0A9D3UNK4</accession>
<evidence type="ECO:0000256" key="3">
    <source>
        <dbReference type="ARBA" id="ARBA00022989"/>
    </source>
</evidence>
<keyword evidence="8" id="KW-1185">Reference proteome</keyword>
<keyword evidence="4 6" id="KW-0472">Membrane</keyword>
<comment type="caution">
    <text evidence="7">The sequence shown here is derived from an EMBL/GenBank/DDBJ whole genome shotgun (WGS) entry which is preliminary data.</text>
</comment>
<dbReference type="GO" id="GO:0005524">
    <property type="term" value="F:ATP binding"/>
    <property type="evidence" value="ECO:0007669"/>
    <property type="project" value="InterPro"/>
</dbReference>
<dbReference type="PANTHER" id="PTHR24222:SF50">
    <property type="entry name" value="ABC TRANSPORTER B FAMILY MEMBER 9-LIKE ISOFORM X2"/>
    <property type="match status" value="1"/>
</dbReference>
<reference evidence="7 8" key="1">
    <citation type="journal article" date="2021" name="Plant Biotechnol. J.">
        <title>Multi-omics assisted identification of the key and species-specific regulatory components of drought-tolerant mechanisms in Gossypium stocksii.</title>
        <authorList>
            <person name="Yu D."/>
            <person name="Ke L."/>
            <person name="Zhang D."/>
            <person name="Wu Y."/>
            <person name="Sun Y."/>
            <person name="Mei J."/>
            <person name="Sun J."/>
            <person name="Sun Y."/>
        </authorList>
    </citation>
    <scope>NUCLEOTIDE SEQUENCE [LARGE SCALE GENOMIC DNA]</scope>
    <source>
        <strain evidence="8">cv. E1</strain>
        <tissue evidence="7">Leaf</tissue>
    </source>
</reference>
<name>A0A9D3UNK4_9ROSI</name>
<gene>
    <name evidence="7" type="ORF">J1N35_039210</name>
</gene>